<dbReference type="RefSeq" id="XP_001882925.1">
    <property type="nucleotide sequence ID" value="XM_001882890.1"/>
</dbReference>
<dbReference type="EMBL" id="DS547108">
    <property type="protein sequence ID" value="EDR06553.1"/>
    <property type="molecule type" value="Genomic_DNA"/>
</dbReference>
<dbReference type="AlphaFoldDB" id="B0DG02"/>
<accession>B0DG02</accession>
<dbReference type="OrthoDB" id="2995174at2759"/>
<name>B0DG02_LACBS</name>
<gene>
    <name evidence="2" type="ORF">LACBIDRAFT_328793</name>
</gene>
<dbReference type="GeneID" id="6078381"/>
<evidence type="ECO:0000313" key="2">
    <source>
        <dbReference type="EMBL" id="EDR06553.1"/>
    </source>
</evidence>
<keyword evidence="3" id="KW-1185">Reference proteome</keyword>
<dbReference type="InParanoid" id="B0DG02"/>
<dbReference type="Proteomes" id="UP000001194">
    <property type="component" value="Unassembled WGS sequence"/>
</dbReference>
<sequence>MSSASSTLHSGPGKDSSDGRGLGGELVTPEDNSPRFARLQLRKSRLRGSTGPGLSEDDPIVLVISGLDHDENLSRSEHNAFCLAVYYRLYKEEGAVASKTSFDSEEFSLGRINILSVAPPRTVARLKSRVMQAEGLSSFWYNIQLFKDIDGEVPMNGNDPVCHPQAYNYPGCVADEPITIIYEHHDEAWDR</sequence>
<feature type="region of interest" description="Disordered" evidence="1">
    <location>
        <begin position="1"/>
        <end position="38"/>
    </location>
</feature>
<reference evidence="2 3" key="1">
    <citation type="journal article" date="2008" name="Nature">
        <title>The genome of Laccaria bicolor provides insights into mycorrhizal symbiosis.</title>
        <authorList>
            <person name="Martin F."/>
            <person name="Aerts A."/>
            <person name="Ahren D."/>
            <person name="Brun A."/>
            <person name="Danchin E.G.J."/>
            <person name="Duchaussoy F."/>
            <person name="Gibon J."/>
            <person name="Kohler A."/>
            <person name="Lindquist E."/>
            <person name="Pereda V."/>
            <person name="Salamov A."/>
            <person name="Shapiro H.J."/>
            <person name="Wuyts J."/>
            <person name="Blaudez D."/>
            <person name="Buee M."/>
            <person name="Brokstein P."/>
            <person name="Canbaeck B."/>
            <person name="Cohen D."/>
            <person name="Courty P.E."/>
            <person name="Coutinho P.M."/>
            <person name="Delaruelle C."/>
            <person name="Detter J.C."/>
            <person name="Deveau A."/>
            <person name="DiFazio S."/>
            <person name="Duplessis S."/>
            <person name="Fraissinet-Tachet L."/>
            <person name="Lucic E."/>
            <person name="Frey-Klett P."/>
            <person name="Fourrey C."/>
            <person name="Feussner I."/>
            <person name="Gay G."/>
            <person name="Grimwood J."/>
            <person name="Hoegger P.J."/>
            <person name="Jain P."/>
            <person name="Kilaru S."/>
            <person name="Labbe J."/>
            <person name="Lin Y.C."/>
            <person name="Legue V."/>
            <person name="Le Tacon F."/>
            <person name="Marmeisse R."/>
            <person name="Melayah D."/>
            <person name="Montanini B."/>
            <person name="Muratet M."/>
            <person name="Nehls U."/>
            <person name="Niculita-Hirzel H."/>
            <person name="Oudot-Le Secq M.P."/>
            <person name="Peter M."/>
            <person name="Quesneville H."/>
            <person name="Rajashekar B."/>
            <person name="Reich M."/>
            <person name="Rouhier N."/>
            <person name="Schmutz J."/>
            <person name="Yin T."/>
            <person name="Chalot M."/>
            <person name="Henrissat B."/>
            <person name="Kuees U."/>
            <person name="Lucas S."/>
            <person name="Van de Peer Y."/>
            <person name="Podila G.K."/>
            <person name="Polle A."/>
            <person name="Pukkila P.J."/>
            <person name="Richardson P.M."/>
            <person name="Rouze P."/>
            <person name="Sanders I.R."/>
            <person name="Stajich J.E."/>
            <person name="Tunlid A."/>
            <person name="Tuskan G."/>
            <person name="Grigoriev I.V."/>
        </authorList>
    </citation>
    <scope>NUCLEOTIDE SEQUENCE [LARGE SCALE GENOMIC DNA]</scope>
    <source>
        <strain evidence="3">S238N-H82 / ATCC MYA-4686</strain>
    </source>
</reference>
<evidence type="ECO:0000313" key="3">
    <source>
        <dbReference type="Proteomes" id="UP000001194"/>
    </source>
</evidence>
<dbReference type="HOGENOM" id="CLU_1421643_0_0_1"/>
<evidence type="ECO:0000256" key="1">
    <source>
        <dbReference type="SAM" id="MobiDB-lite"/>
    </source>
</evidence>
<protein>
    <submittedName>
        <fullName evidence="2">Predicted protein</fullName>
    </submittedName>
</protein>
<organism evidence="3">
    <name type="scientific">Laccaria bicolor (strain S238N-H82 / ATCC MYA-4686)</name>
    <name type="common">Bicoloured deceiver</name>
    <name type="synonym">Laccaria laccata var. bicolor</name>
    <dbReference type="NCBI Taxonomy" id="486041"/>
    <lineage>
        <taxon>Eukaryota</taxon>
        <taxon>Fungi</taxon>
        <taxon>Dikarya</taxon>
        <taxon>Basidiomycota</taxon>
        <taxon>Agaricomycotina</taxon>
        <taxon>Agaricomycetes</taxon>
        <taxon>Agaricomycetidae</taxon>
        <taxon>Agaricales</taxon>
        <taxon>Agaricineae</taxon>
        <taxon>Hydnangiaceae</taxon>
        <taxon>Laccaria</taxon>
    </lineage>
</organism>
<dbReference type="KEGG" id="lbc:LACBIDRAFT_328793"/>
<proteinExistence type="predicted"/>